<keyword evidence="3" id="KW-1133">Transmembrane helix</keyword>
<feature type="region of interest" description="Disordered" evidence="2">
    <location>
        <begin position="1"/>
        <end position="26"/>
    </location>
</feature>
<keyword evidence="5" id="KW-1185">Reference proteome</keyword>
<protein>
    <submittedName>
        <fullName evidence="4">Caleosin-domain-containing protein</fullName>
    </submittedName>
</protein>
<dbReference type="OMA" id="RLAYSWL"/>
<evidence type="ECO:0000256" key="1">
    <source>
        <dbReference type="ARBA" id="ARBA00006765"/>
    </source>
</evidence>
<feature type="compositionally biased region" description="Polar residues" evidence="2">
    <location>
        <begin position="12"/>
        <end position="26"/>
    </location>
</feature>
<accession>M5GCV3</accession>
<keyword evidence="3" id="KW-0812">Transmembrane</keyword>
<evidence type="ECO:0000256" key="2">
    <source>
        <dbReference type="SAM" id="MobiDB-lite"/>
    </source>
</evidence>
<dbReference type="GO" id="GO:0004497">
    <property type="term" value="F:monooxygenase activity"/>
    <property type="evidence" value="ECO:0007669"/>
    <property type="project" value="TreeGrafter"/>
</dbReference>
<dbReference type="Pfam" id="PF05042">
    <property type="entry name" value="Caleosin"/>
    <property type="match status" value="1"/>
</dbReference>
<sequence length="217" mass="25352">MSKSPKELNEVKGTQGQKSQTTGPQNQRTFLEKHCDFFDPDGDGQIWPMDTFFGFWVLGFSLPICLFSVFAIHFAFSWPTQHWFPIPDLFWRINIDRIGKHGSDSGAYDHDGGFDKNAFDRMFTRNAKTHKDLLTGRELLGLMLQNKVIYDPFGWFGGAFEWLSVYLLFWPRDNMFRQEDIRGLYDGSTFYEIAREQKKKGRYTPPGWEDTVSGFRK</sequence>
<feature type="transmembrane region" description="Helical" evidence="3">
    <location>
        <begin position="153"/>
        <end position="170"/>
    </location>
</feature>
<dbReference type="InterPro" id="IPR007736">
    <property type="entry name" value="Caleosin-related"/>
</dbReference>
<dbReference type="Proteomes" id="UP000030653">
    <property type="component" value="Unassembled WGS sequence"/>
</dbReference>
<keyword evidence="3" id="KW-0472">Membrane</keyword>
<evidence type="ECO:0000313" key="4">
    <source>
        <dbReference type="EMBL" id="EJU04077.1"/>
    </source>
</evidence>
<feature type="compositionally biased region" description="Basic and acidic residues" evidence="2">
    <location>
        <begin position="1"/>
        <end position="10"/>
    </location>
</feature>
<dbReference type="PANTHER" id="PTHR31495:SF0">
    <property type="entry name" value="BINDING PROTEIN CALEOSIN, PUTATIVE (AFU_ORTHOLOGUE AFUA_5G13750)-RELATED"/>
    <property type="match status" value="1"/>
</dbReference>
<name>M5GCV3_DACPD</name>
<dbReference type="PANTHER" id="PTHR31495">
    <property type="entry name" value="PEROXYGENASE 3-RELATED"/>
    <property type="match status" value="1"/>
</dbReference>
<dbReference type="HOGENOM" id="CLU_062049_1_1_1"/>
<dbReference type="GO" id="GO:0005509">
    <property type="term" value="F:calcium ion binding"/>
    <property type="evidence" value="ECO:0007669"/>
    <property type="project" value="TreeGrafter"/>
</dbReference>
<dbReference type="STRING" id="1858805.M5GCV3"/>
<dbReference type="GeneID" id="63689890"/>
<dbReference type="RefSeq" id="XP_040630971.1">
    <property type="nucleotide sequence ID" value="XM_040774828.1"/>
</dbReference>
<evidence type="ECO:0000256" key="3">
    <source>
        <dbReference type="SAM" id="Phobius"/>
    </source>
</evidence>
<dbReference type="AlphaFoldDB" id="M5GCV3"/>
<feature type="transmembrane region" description="Helical" evidence="3">
    <location>
        <begin position="53"/>
        <end position="76"/>
    </location>
</feature>
<comment type="similarity">
    <text evidence="1">Belongs to the caleosin family.</text>
</comment>
<reference evidence="4 5" key="1">
    <citation type="journal article" date="2012" name="Science">
        <title>The Paleozoic origin of enzymatic lignin decomposition reconstructed from 31 fungal genomes.</title>
        <authorList>
            <person name="Floudas D."/>
            <person name="Binder M."/>
            <person name="Riley R."/>
            <person name="Barry K."/>
            <person name="Blanchette R.A."/>
            <person name="Henrissat B."/>
            <person name="Martinez A.T."/>
            <person name="Otillar R."/>
            <person name="Spatafora J.W."/>
            <person name="Yadav J.S."/>
            <person name="Aerts A."/>
            <person name="Benoit I."/>
            <person name="Boyd A."/>
            <person name="Carlson A."/>
            <person name="Copeland A."/>
            <person name="Coutinho P.M."/>
            <person name="de Vries R.P."/>
            <person name="Ferreira P."/>
            <person name="Findley K."/>
            <person name="Foster B."/>
            <person name="Gaskell J."/>
            <person name="Glotzer D."/>
            <person name="Gorecki P."/>
            <person name="Heitman J."/>
            <person name="Hesse C."/>
            <person name="Hori C."/>
            <person name="Igarashi K."/>
            <person name="Jurgens J.A."/>
            <person name="Kallen N."/>
            <person name="Kersten P."/>
            <person name="Kohler A."/>
            <person name="Kuees U."/>
            <person name="Kumar T.K.A."/>
            <person name="Kuo A."/>
            <person name="LaButti K."/>
            <person name="Larrondo L.F."/>
            <person name="Lindquist E."/>
            <person name="Ling A."/>
            <person name="Lombard V."/>
            <person name="Lucas S."/>
            <person name="Lundell T."/>
            <person name="Martin R."/>
            <person name="McLaughlin D.J."/>
            <person name="Morgenstern I."/>
            <person name="Morin E."/>
            <person name="Murat C."/>
            <person name="Nagy L.G."/>
            <person name="Nolan M."/>
            <person name="Ohm R.A."/>
            <person name="Patyshakuliyeva A."/>
            <person name="Rokas A."/>
            <person name="Ruiz-Duenas F.J."/>
            <person name="Sabat G."/>
            <person name="Salamov A."/>
            <person name="Samejima M."/>
            <person name="Schmutz J."/>
            <person name="Slot J.C."/>
            <person name="St John F."/>
            <person name="Stenlid J."/>
            <person name="Sun H."/>
            <person name="Sun S."/>
            <person name="Syed K."/>
            <person name="Tsang A."/>
            <person name="Wiebenga A."/>
            <person name="Young D."/>
            <person name="Pisabarro A."/>
            <person name="Eastwood D.C."/>
            <person name="Martin F."/>
            <person name="Cullen D."/>
            <person name="Grigoriev I.V."/>
            <person name="Hibbett D.S."/>
        </authorList>
    </citation>
    <scope>NUCLEOTIDE SEQUENCE [LARGE SCALE GENOMIC DNA]</scope>
    <source>
        <strain evidence="4 5">DJM-731 SS1</strain>
    </source>
</reference>
<organism evidence="4 5">
    <name type="scientific">Dacryopinax primogenitus (strain DJM 731)</name>
    <name type="common">Brown rot fungus</name>
    <dbReference type="NCBI Taxonomy" id="1858805"/>
    <lineage>
        <taxon>Eukaryota</taxon>
        <taxon>Fungi</taxon>
        <taxon>Dikarya</taxon>
        <taxon>Basidiomycota</taxon>
        <taxon>Agaricomycotina</taxon>
        <taxon>Dacrymycetes</taxon>
        <taxon>Dacrymycetales</taxon>
        <taxon>Dacrymycetaceae</taxon>
        <taxon>Dacryopinax</taxon>
    </lineage>
</organism>
<gene>
    <name evidence="4" type="ORF">DACRYDRAFT_48378</name>
</gene>
<proteinExistence type="inferred from homology"/>
<dbReference type="EMBL" id="JH795858">
    <property type="protein sequence ID" value="EJU04077.1"/>
    <property type="molecule type" value="Genomic_DNA"/>
</dbReference>
<evidence type="ECO:0000313" key="5">
    <source>
        <dbReference type="Proteomes" id="UP000030653"/>
    </source>
</evidence>
<dbReference type="OrthoDB" id="640742at2759"/>